<reference evidence="3" key="1">
    <citation type="submission" date="2022-11" db="UniProtKB">
        <authorList>
            <consortium name="WormBaseParasite"/>
        </authorList>
    </citation>
    <scope>IDENTIFICATION</scope>
</reference>
<organism evidence="2 3">
    <name type="scientific">Romanomermis culicivorax</name>
    <name type="common">Nematode worm</name>
    <dbReference type="NCBI Taxonomy" id="13658"/>
    <lineage>
        <taxon>Eukaryota</taxon>
        <taxon>Metazoa</taxon>
        <taxon>Ecdysozoa</taxon>
        <taxon>Nematoda</taxon>
        <taxon>Enoplea</taxon>
        <taxon>Dorylaimia</taxon>
        <taxon>Mermithida</taxon>
        <taxon>Mermithoidea</taxon>
        <taxon>Mermithidae</taxon>
        <taxon>Romanomermis</taxon>
    </lineage>
</organism>
<keyword evidence="2" id="KW-1185">Reference proteome</keyword>
<dbReference type="AlphaFoldDB" id="A0A915KZ73"/>
<evidence type="ECO:0000313" key="2">
    <source>
        <dbReference type="Proteomes" id="UP000887565"/>
    </source>
</evidence>
<name>A0A915KZ73_ROMCU</name>
<accession>A0A915KZ73</accession>
<dbReference type="Proteomes" id="UP000887565">
    <property type="component" value="Unplaced"/>
</dbReference>
<evidence type="ECO:0000256" key="1">
    <source>
        <dbReference type="SAM" id="MobiDB-lite"/>
    </source>
</evidence>
<proteinExistence type="predicted"/>
<protein>
    <submittedName>
        <fullName evidence="3">Uncharacterized protein</fullName>
    </submittedName>
</protein>
<feature type="region of interest" description="Disordered" evidence="1">
    <location>
        <begin position="1"/>
        <end position="21"/>
    </location>
</feature>
<evidence type="ECO:0000313" key="3">
    <source>
        <dbReference type="WBParaSite" id="nRc.2.0.1.t44122-RA"/>
    </source>
</evidence>
<sequence length="87" mass="9473">MMKHKRIDDDDGDADATTTKIAGKGRDGMKIIREEGDKATKIIGEGDDFTTMVGQDSNATKIIGEGGHATSEKNILQYISLVEIFKE</sequence>
<dbReference type="WBParaSite" id="nRc.2.0.1.t44122-RA">
    <property type="protein sequence ID" value="nRc.2.0.1.t44122-RA"/>
    <property type="gene ID" value="nRc.2.0.1.g44122"/>
</dbReference>